<evidence type="ECO:0000313" key="2">
    <source>
        <dbReference type="Proteomes" id="UP001595833"/>
    </source>
</evidence>
<accession>A0ABV9XTB4</accession>
<dbReference type="Proteomes" id="UP001595833">
    <property type="component" value="Unassembled WGS sequence"/>
</dbReference>
<gene>
    <name evidence="1" type="ORF">ACFPFM_07640</name>
</gene>
<keyword evidence="2" id="KW-1185">Reference proteome</keyword>
<name>A0ABV9XTB4_9PSEU</name>
<dbReference type="EMBL" id="JBHSJB010000007">
    <property type="protein sequence ID" value="MFC5053629.1"/>
    <property type="molecule type" value="Genomic_DNA"/>
</dbReference>
<protein>
    <submittedName>
        <fullName evidence="1">Uncharacterized protein</fullName>
    </submittedName>
</protein>
<dbReference type="RefSeq" id="WP_344036491.1">
    <property type="nucleotide sequence ID" value="NZ_BAAAKE010000005.1"/>
</dbReference>
<organism evidence="1 2">
    <name type="scientific">Saccharothrix xinjiangensis</name>
    <dbReference type="NCBI Taxonomy" id="204798"/>
    <lineage>
        <taxon>Bacteria</taxon>
        <taxon>Bacillati</taxon>
        <taxon>Actinomycetota</taxon>
        <taxon>Actinomycetes</taxon>
        <taxon>Pseudonocardiales</taxon>
        <taxon>Pseudonocardiaceae</taxon>
        <taxon>Saccharothrix</taxon>
    </lineage>
</organism>
<reference evidence="2" key="1">
    <citation type="journal article" date="2019" name="Int. J. Syst. Evol. Microbiol.">
        <title>The Global Catalogue of Microorganisms (GCM) 10K type strain sequencing project: providing services to taxonomists for standard genome sequencing and annotation.</title>
        <authorList>
            <consortium name="The Broad Institute Genomics Platform"/>
            <consortium name="The Broad Institute Genome Sequencing Center for Infectious Disease"/>
            <person name="Wu L."/>
            <person name="Ma J."/>
        </authorList>
    </citation>
    <scope>NUCLEOTIDE SEQUENCE [LARGE SCALE GENOMIC DNA]</scope>
    <source>
        <strain evidence="2">KCTC 12848</strain>
    </source>
</reference>
<proteinExistence type="predicted"/>
<sequence>MTAPVLRANTELVAVAWLGGVPGLSPDIVGTTLPSEHSTWTATGFVTVRPTGGTSDQYVPLRSPVVTCEFWAVRPNSNRPPKHRANLLGEHVWAAVVPKGATERAAIKRRVELPHGYPPALVHSVHPMSELRPAYGEQGGLAHYLLDLRFHWTEES</sequence>
<comment type="caution">
    <text evidence="1">The sequence shown here is derived from an EMBL/GenBank/DDBJ whole genome shotgun (WGS) entry which is preliminary data.</text>
</comment>
<evidence type="ECO:0000313" key="1">
    <source>
        <dbReference type="EMBL" id="MFC5053629.1"/>
    </source>
</evidence>